<name>A0A3P7NNE0_DIBLA</name>
<reference evidence="1 2" key="1">
    <citation type="submission" date="2018-11" db="EMBL/GenBank/DDBJ databases">
        <authorList>
            <consortium name="Pathogen Informatics"/>
        </authorList>
    </citation>
    <scope>NUCLEOTIDE SEQUENCE [LARGE SCALE GENOMIC DNA]</scope>
</reference>
<protein>
    <submittedName>
        <fullName evidence="1">Uncharacterized protein</fullName>
    </submittedName>
</protein>
<sequence>MSLFPVELASTFQTDTNVFLPQELCDDMPGRSFTVYPIPVVWATVKSITDQFYVTQHQRVGNFTTPDARFSHIHFDLVDRLSNSNDSAYLLTCKNRWPVVVLTPDISAVTVAKAFLTHWVSLLVFR</sequence>
<dbReference type="AlphaFoldDB" id="A0A3P7NNE0"/>
<evidence type="ECO:0000313" key="1">
    <source>
        <dbReference type="EMBL" id="VDN09902.1"/>
    </source>
</evidence>
<gene>
    <name evidence="1" type="ORF">DILT_LOCUS5733</name>
</gene>
<keyword evidence="2" id="KW-1185">Reference proteome</keyword>
<organism evidence="1 2">
    <name type="scientific">Dibothriocephalus latus</name>
    <name type="common">Fish tapeworm</name>
    <name type="synonym">Diphyllobothrium latum</name>
    <dbReference type="NCBI Taxonomy" id="60516"/>
    <lineage>
        <taxon>Eukaryota</taxon>
        <taxon>Metazoa</taxon>
        <taxon>Spiralia</taxon>
        <taxon>Lophotrochozoa</taxon>
        <taxon>Platyhelminthes</taxon>
        <taxon>Cestoda</taxon>
        <taxon>Eucestoda</taxon>
        <taxon>Diphyllobothriidea</taxon>
        <taxon>Diphyllobothriidae</taxon>
        <taxon>Dibothriocephalus</taxon>
    </lineage>
</organism>
<dbReference type="OrthoDB" id="10053156at2759"/>
<dbReference type="EMBL" id="UYRU01048027">
    <property type="protein sequence ID" value="VDN09902.1"/>
    <property type="molecule type" value="Genomic_DNA"/>
</dbReference>
<dbReference type="Proteomes" id="UP000281553">
    <property type="component" value="Unassembled WGS sequence"/>
</dbReference>
<proteinExistence type="predicted"/>
<evidence type="ECO:0000313" key="2">
    <source>
        <dbReference type="Proteomes" id="UP000281553"/>
    </source>
</evidence>
<accession>A0A3P7NNE0</accession>